<keyword evidence="3" id="KW-1185">Reference proteome</keyword>
<evidence type="ECO:0000313" key="3">
    <source>
        <dbReference type="Proteomes" id="UP000000954"/>
    </source>
</evidence>
<sequence length="172" mass="19028">MQEYQHIDHGFGPVFDSRSHVLILGSFPSVLSRQNSFYYGNPQNRFWHVIAACVGAPTPPNTPLNTSIQAKRQLLKDAGIALWDVIESCDIKGSADSTIRHAVPANLNIIFDAASIEAVYANGRTAETLYRRLAEAHTKRPIIGLPSTSPANAAWSKERLIDSWKKALDPYL</sequence>
<dbReference type="STRING" id="469378.Ccur_11950"/>
<dbReference type="EMBL" id="CP001682">
    <property type="protein sequence ID" value="ACU94880.1"/>
    <property type="molecule type" value="Genomic_DNA"/>
</dbReference>
<dbReference type="CDD" id="cd10032">
    <property type="entry name" value="UDG-F6_HDG"/>
    <property type="match status" value="1"/>
</dbReference>
<evidence type="ECO:0000313" key="2">
    <source>
        <dbReference type="EMBL" id="ACU94880.1"/>
    </source>
</evidence>
<dbReference type="Pfam" id="PF03167">
    <property type="entry name" value="UDG"/>
    <property type="match status" value="1"/>
</dbReference>
<feature type="domain" description="Uracil-DNA glycosylase-like" evidence="1">
    <location>
        <begin position="12"/>
        <end position="165"/>
    </location>
</feature>
<dbReference type="NCBIfam" id="TIGR04274">
    <property type="entry name" value="hypoxanDNAglyco"/>
    <property type="match status" value="1"/>
</dbReference>
<dbReference type="Proteomes" id="UP000000954">
    <property type="component" value="Chromosome"/>
</dbReference>
<organism evidence="2 3">
    <name type="scientific">Cryptobacterium curtum (strain ATCC 700683 / DSM 15641 / CCUG 43107 / 12-3)</name>
    <dbReference type="NCBI Taxonomy" id="469378"/>
    <lineage>
        <taxon>Bacteria</taxon>
        <taxon>Bacillati</taxon>
        <taxon>Actinomycetota</taxon>
        <taxon>Coriobacteriia</taxon>
        <taxon>Eggerthellales</taxon>
        <taxon>Eggerthellaceae</taxon>
        <taxon>Cryptobacterium</taxon>
    </lineage>
</organism>
<evidence type="ECO:0000259" key="1">
    <source>
        <dbReference type="SMART" id="SM00986"/>
    </source>
</evidence>
<dbReference type="RefSeq" id="WP_015778743.1">
    <property type="nucleotide sequence ID" value="NC_013170.1"/>
</dbReference>
<dbReference type="SMART" id="SM00986">
    <property type="entry name" value="UDG"/>
    <property type="match status" value="1"/>
</dbReference>
<dbReference type="Gene3D" id="3.40.470.10">
    <property type="entry name" value="Uracil-DNA glycosylase-like domain"/>
    <property type="match status" value="1"/>
</dbReference>
<proteinExistence type="predicted"/>
<dbReference type="InterPro" id="IPR005122">
    <property type="entry name" value="Uracil-DNA_glycosylase-like"/>
</dbReference>
<protein>
    <submittedName>
        <fullName evidence="2">G:T/U mismatch-specific DNA glycosylase</fullName>
    </submittedName>
</protein>
<name>C7MKT3_CRYCD</name>
<dbReference type="AlphaFoldDB" id="C7MKT3"/>
<dbReference type="SUPFAM" id="SSF52141">
    <property type="entry name" value="Uracil-DNA glycosylase-like"/>
    <property type="match status" value="1"/>
</dbReference>
<accession>C7MKT3</accession>
<gene>
    <name evidence="2" type="ordered locus">Ccur_11950</name>
</gene>
<dbReference type="InterPro" id="IPR026353">
    <property type="entry name" value="Hypoxan-DNA_Glyclase"/>
</dbReference>
<dbReference type="SMART" id="SM00987">
    <property type="entry name" value="UreE_C"/>
    <property type="match status" value="1"/>
</dbReference>
<dbReference type="HOGENOM" id="CLU_094865_1_0_11"/>
<dbReference type="OrthoDB" id="9799921at2"/>
<dbReference type="KEGG" id="ccu:Ccur_11950"/>
<dbReference type="InterPro" id="IPR036895">
    <property type="entry name" value="Uracil-DNA_glycosylase-like_sf"/>
</dbReference>
<dbReference type="eggNOG" id="COG3663">
    <property type="taxonomic scope" value="Bacteria"/>
</dbReference>
<reference evidence="2 3" key="1">
    <citation type="journal article" date="2009" name="Stand. Genomic Sci.">
        <title>Complete genome sequence of Cryptobacterium curtum type strain (12-3).</title>
        <authorList>
            <person name="Mavrommatis K."/>
            <person name="Pukall R."/>
            <person name="Rohde C."/>
            <person name="Chen F."/>
            <person name="Sims D."/>
            <person name="Brettin T."/>
            <person name="Kuske C."/>
            <person name="Detter J.C."/>
            <person name="Han C."/>
            <person name="Lapidus A."/>
            <person name="Copeland A."/>
            <person name="Glavina Del Rio T."/>
            <person name="Nolan M."/>
            <person name="Lucas S."/>
            <person name="Tice H."/>
            <person name="Cheng J.F."/>
            <person name="Bruce D."/>
            <person name="Goodwin L."/>
            <person name="Pitluck S."/>
            <person name="Ovchinnikova G."/>
            <person name="Pati A."/>
            <person name="Ivanova N."/>
            <person name="Chen A."/>
            <person name="Palaniappan K."/>
            <person name="Chain P."/>
            <person name="D'haeseleer P."/>
            <person name="Goker M."/>
            <person name="Bristow J."/>
            <person name="Eisen J.A."/>
            <person name="Markowitz V."/>
            <person name="Hugenholtz P."/>
            <person name="Rohde M."/>
            <person name="Klenk H.P."/>
            <person name="Kyrpides N.C."/>
        </authorList>
    </citation>
    <scope>NUCLEOTIDE SEQUENCE [LARGE SCALE GENOMIC DNA]</scope>
    <source>
        <strain evidence="3">ATCC 700683 / DSM 15641 / 12-3</strain>
    </source>
</reference>